<dbReference type="Proteomes" id="UP000886005">
    <property type="component" value="Unassembled WGS sequence"/>
</dbReference>
<accession>A0A7V1PVI8</accession>
<protein>
    <submittedName>
        <fullName evidence="1">Thioesterase</fullName>
    </submittedName>
</protein>
<organism evidence="1">
    <name type="scientific">Caldithrix abyssi</name>
    <dbReference type="NCBI Taxonomy" id="187145"/>
    <lineage>
        <taxon>Bacteria</taxon>
        <taxon>Pseudomonadati</taxon>
        <taxon>Calditrichota</taxon>
        <taxon>Calditrichia</taxon>
        <taxon>Calditrichales</taxon>
        <taxon>Calditrichaceae</taxon>
        <taxon>Caldithrix</taxon>
    </lineage>
</organism>
<evidence type="ECO:0000313" key="1">
    <source>
        <dbReference type="EMBL" id="HED11041.1"/>
    </source>
</evidence>
<dbReference type="Pfam" id="PF13279">
    <property type="entry name" value="4HBT_2"/>
    <property type="match status" value="1"/>
</dbReference>
<dbReference type="SUPFAM" id="SSF54637">
    <property type="entry name" value="Thioesterase/thiol ester dehydrase-isomerase"/>
    <property type="match status" value="1"/>
</dbReference>
<dbReference type="CDD" id="cd00586">
    <property type="entry name" value="4HBT"/>
    <property type="match status" value="1"/>
</dbReference>
<dbReference type="EMBL" id="DRLD01000275">
    <property type="protein sequence ID" value="HED11041.1"/>
    <property type="molecule type" value="Genomic_DNA"/>
</dbReference>
<comment type="caution">
    <text evidence="1">The sequence shown here is derived from an EMBL/GenBank/DDBJ whole genome shotgun (WGS) entry which is preliminary data.</text>
</comment>
<dbReference type="PANTHER" id="PTHR12475:SF4">
    <property type="entry name" value="PROTEIN THEM6"/>
    <property type="match status" value="1"/>
</dbReference>
<dbReference type="InterPro" id="IPR029069">
    <property type="entry name" value="HotDog_dom_sf"/>
</dbReference>
<name>A0A7V1PVI8_CALAY</name>
<gene>
    <name evidence="1" type="ORF">ENJ10_10160</name>
</gene>
<dbReference type="InterPro" id="IPR051490">
    <property type="entry name" value="THEM6_lcsJ_thioesterase"/>
</dbReference>
<dbReference type="AlphaFoldDB" id="A0A7V1PVI8"/>
<proteinExistence type="predicted"/>
<sequence>MNLYLRLIRLIFKSFGSPKISSLSTGKLRFRVWPHDLDINGHLTNARYLAFMDLGRTFFTVQTGFLKRILKNRWFPVANAVEITFIREIKPFTTFELHTRMVYWDEKYWYFEQRFLVGGRLHALAHVRGVFIEKGKVVLPQRLLDAVEPGLQSPELSATIKRWKTLLDEKKQANTGQ</sequence>
<dbReference type="PANTHER" id="PTHR12475">
    <property type="match status" value="1"/>
</dbReference>
<dbReference type="Gene3D" id="3.10.129.10">
    <property type="entry name" value="Hotdog Thioesterase"/>
    <property type="match status" value="1"/>
</dbReference>
<reference evidence="1" key="1">
    <citation type="journal article" date="2020" name="mSystems">
        <title>Genome- and Community-Level Interaction Insights into Carbon Utilization and Element Cycling Functions of Hydrothermarchaeota in Hydrothermal Sediment.</title>
        <authorList>
            <person name="Zhou Z."/>
            <person name="Liu Y."/>
            <person name="Xu W."/>
            <person name="Pan J."/>
            <person name="Luo Z.H."/>
            <person name="Li M."/>
        </authorList>
    </citation>
    <scope>NUCLEOTIDE SEQUENCE [LARGE SCALE GENOMIC DNA]</scope>
    <source>
        <strain evidence="1">HyVt-456</strain>
    </source>
</reference>